<keyword evidence="1" id="KW-1133">Transmembrane helix</keyword>
<evidence type="ECO:0000313" key="2">
    <source>
        <dbReference type="EMBL" id="CUH77080.1"/>
    </source>
</evidence>
<name>A0A0P1GP67_9RHOB</name>
<sequence>MRQSETQQDPSVRCITELSTAAVLASVAAVCGMVWFAIYAVL</sequence>
<keyword evidence="1" id="KW-0812">Transmembrane</keyword>
<gene>
    <name evidence="2" type="ORF">TRM7557_01200</name>
</gene>
<keyword evidence="3" id="KW-1185">Reference proteome</keyword>
<evidence type="ECO:0000256" key="1">
    <source>
        <dbReference type="SAM" id="Phobius"/>
    </source>
</evidence>
<organism evidence="2 3">
    <name type="scientific">Tritonibacter multivorans</name>
    <dbReference type="NCBI Taxonomy" id="928856"/>
    <lineage>
        <taxon>Bacteria</taxon>
        <taxon>Pseudomonadati</taxon>
        <taxon>Pseudomonadota</taxon>
        <taxon>Alphaproteobacteria</taxon>
        <taxon>Rhodobacterales</taxon>
        <taxon>Paracoccaceae</taxon>
        <taxon>Tritonibacter</taxon>
    </lineage>
</organism>
<dbReference type="STRING" id="928856.SAMN04488049_11936"/>
<keyword evidence="1" id="KW-0472">Membrane</keyword>
<evidence type="ECO:0000313" key="3">
    <source>
        <dbReference type="Proteomes" id="UP000052022"/>
    </source>
</evidence>
<protein>
    <submittedName>
        <fullName evidence="2">Uncharacterized protein</fullName>
    </submittedName>
</protein>
<dbReference type="AlphaFoldDB" id="A0A0P1GP67"/>
<proteinExistence type="predicted"/>
<dbReference type="EMBL" id="CYSD01000017">
    <property type="protein sequence ID" value="CUH77080.1"/>
    <property type="molecule type" value="Genomic_DNA"/>
</dbReference>
<reference evidence="2 3" key="1">
    <citation type="submission" date="2015-09" db="EMBL/GenBank/DDBJ databases">
        <authorList>
            <consortium name="Swine Surveillance"/>
        </authorList>
    </citation>
    <scope>NUCLEOTIDE SEQUENCE [LARGE SCALE GENOMIC DNA]</scope>
    <source>
        <strain evidence="2 3">CECT 7557</strain>
    </source>
</reference>
<dbReference type="Proteomes" id="UP000052022">
    <property type="component" value="Unassembled WGS sequence"/>
</dbReference>
<feature type="transmembrane region" description="Helical" evidence="1">
    <location>
        <begin position="21"/>
        <end position="41"/>
    </location>
</feature>
<accession>A0A0P1GP67</accession>